<organism evidence="1 2">
    <name type="scientific">Sphaerodactylus townsendi</name>
    <dbReference type="NCBI Taxonomy" id="933632"/>
    <lineage>
        <taxon>Eukaryota</taxon>
        <taxon>Metazoa</taxon>
        <taxon>Chordata</taxon>
        <taxon>Craniata</taxon>
        <taxon>Vertebrata</taxon>
        <taxon>Euteleostomi</taxon>
        <taxon>Lepidosauria</taxon>
        <taxon>Squamata</taxon>
        <taxon>Bifurcata</taxon>
        <taxon>Gekkota</taxon>
        <taxon>Sphaerodactylidae</taxon>
        <taxon>Sphaerodactylus</taxon>
    </lineage>
</organism>
<dbReference type="Proteomes" id="UP000827872">
    <property type="component" value="Linkage Group LG04"/>
</dbReference>
<name>A0ACB8FFQ1_9SAUR</name>
<keyword evidence="2" id="KW-1185">Reference proteome</keyword>
<reference evidence="1" key="1">
    <citation type="submission" date="2021-08" db="EMBL/GenBank/DDBJ databases">
        <title>The first chromosome-level gecko genome reveals the dynamic sex chromosomes of Neotropical dwarf geckos (Sphaerodactylidae: Sphaerodactylus).</title>
        <authorList>
            <person name="Pinto B.J."/>
            <person name="Keating S.E."/>
            <person name="Gamble T."/>
        </authorList>
    </citation>
    <scope>NUCLEOTIDE SEQUENCE</scope>
    <source>
        <strain evidence="1">TG3544</strain>
    </source>
</reference>
<accession>A0ACB8FFQ1</accession>
<evidence type="ECO:0000313" key="1">
    <source>
        <dbReference type="EMBL" id="KAH8004365.1"/>
    </source>
</evidence>
<comment type="caution">
    <text evidence="1">The sequence shown here is derived from an EMBL/GenBank/DDBJ whole genome shotgun (WGS) entry which is preliminary data.</text>
</comment>
<protein>
    <submittedName>
        <fullName evidence="1">Uncharacterized protein</fullName>
    </submittedName>
</protein>
<evidence type="ECO:0000313" key="2">
    <source>
        <dbReference type="Proteomes" id="UP000827872"/>
    </source>
</evidence>
<gene>
    <name evidence="1" type="ORF">K3G42_009392</name>
</gene>
<proteinExistence type="predicted"/>
<dbReference type="EMBL" id="CM037617">
    <property type="protein sequence ID" value="KAH8004365.1"/>
    <property type="molecule type" value="Genomic_DNA"/>
</dbReference>
<sequence length="256" mass="29394">MSVFGVAGRKFKKFNKVKVLRTLDVIALQQPAAHPNDSQALAQRLSYSPNQEIQYIPPLVSILQGIEPEVVYAGYDNTQPETPSALLTGLNQLCERQLLCVVKWSKSLPGFRNLHIDDQITLIQYSWMSLMVFAMGWRSYKHVSGQMLYFAPDLILNEQRMKESSFYSQCLTMWQVPQEFVKLQVSQEEFLCMKALLLLSTIPLEGLRSQNQFEEMRSSYIRELVKAIGLRQKGVVASSQRFYQLTKLMDSMHDVS</sequence>